<dbReference type="Pfam" id="PF13545">
    <property type="entry name" value="HTH_Crp_2"/>
    <property type="match status" value="1"/>
</dbReference>
<protein>
    <recommendedName>
        <fullName evidence="1">HTH crp-type domain-containing protein</fullName>
    </recommendedName>
</protein>
<accession>A0A6J4TPP6</accession>
<dbReference type="InterPro" id="IPR014710">
    <property type="entry name" value="RmlC-like_jellyroll"/>
</dbReference>
<dbReference type="AlphaFoldDB" id="A0A6J4TPP6"/>
<evidence type="ECO:0000313" key="2">
    <source>
        <dbReference type="EMBL" id="CAA9529360.1"/>
    </source>
</evidence>
<dbReference type="SMART" id="SM00419">
    <property type="entry name" value="HTH_CRP"/>
    <property type="match status" value="1"/>
</dbReference>
<dbReference type="SUPFAM" id="SSF46785">
    <property type="entry name" value="Winged helix' DNA-binding domain"/>
    <property type="match status" value="1"/>
</dbReference>
<organism evidence="2">
    <name type="scientific">uncultured Solirubrobacteraceae bacterium</name>
    <dbReference type="NCBI Taxonomy" id="1162706"/>
    <lineage>
        <taxon>Bacteria</taxon>
        <taxon>Bacillati</taxon>
        <taxon>Actinomycetota</taxon>
        <taxon>Thermoleophilia</taxon>
        <taxon>Solirubrobacterales</taxon>
        <taxon>Solirubrobacteraceae</taxon>
        <taxon>environmental samples</taxon>
    </lineage>
</organism>
<gene>
    <name evidence="2" type="ORF">AVDCRST_MAG13-4026</name>
</gene>
<reference evidence="2" key="1">
    <citation type="submission" date="2020-02" db="EMBL/GenBank/DDBJ databases">
        <authorList>
            <person name="Meier V. D."/>
        </authorList>
    </citation>
    <scope>NUCLEOTIDE SEQUENCE</scope>
    <source>
        <strain evidence="2">AVDCRST_MAG13</strain>
    </source>
</reference>
<dbReference type="InterPro" id="IPR012318">
    <property type="entry name" value="HTH_CRP"/>
</dbReference>
<dbReference type="InterPro" id="IPR036390">
    <property type="entry name" value="WH_DNA-bd_sf"/>
</dbReference>
<dbReference type="GO" id="GO:0003677">
    <property type="term" value="F:DNA binding"/>
    <property type="evidence" value="ECO:0007669"/>
    <property type="project" value="InterPro"/>
</dbReference>
<dbReference type="EMBL" id="CADCVO010000616">
    <property type="protein sequence ID" value="CAA9529360.1"/>
    <property type="molecule type" value="Genomic_DNA"/>
</dbReference>
<feature type="domain" description="HTH crp-type" evidence="1">
    <location>
        <begin position="159"/>
        <end position="232"/>
    </location>
</feature>
<name>A0A6J4TPP6_9ACTN</name>
<dbReference type="GO" id="GO:0006355">
    <property type="term" value="P:regulation of DNA-templated transcription"/>
    <property type="evidence" value="ECO:0007669"/>
    <property type="project" value="InterPro"/>
</dbReference>
<dbReference type="Gene3D" id="2.60.120.10">
    <property type="entry name" value="Jelly Rolls"/>
    <property type="match status" value="1"/>
</dbReference>
<proteinExistence type="predicted"/>
<sequence>MMSPAPSRPSLQRASLLDLEPDLAQDLAPELHEALRRQTLVPSVALRPGLFDPEALGDGAVPRGFLVLHGMVVRDVRIAGGVASDLLGPGDILSVAEPEDVLVPVRTRWTSCSHARVALIDDGVLAVLERTPAIAGRLLLRAARQVGRLAVLRGVSQLPRVDQRLLALFWLLAERWGRVTPDGVVVPIAVTHETLGRMVGARRPTVSLALKELAREGSIARRRDGSWILDRSGLDRLEPPEMDMAPPDAALLPLGGAAA</sequence>
<evidence type="ECO:0000259" key="1">
    <source>
        <dbReference type="PROSITE" id="PS51063"/>
    </source>
</evidence>
<dbReference type="PROSITE" id="PS51063">
    <property type="entry name" value="HTH_CRP_2"/>
    <property type="match status" value="1"/>
</dbReference>